<keyword evidence="1 2" id="KW-0807">Transducer</keyword>
<dbReference type="InterPro" id="IPR004089">
    <property type="entry name" value="MCPsignal_dom"/>
</dbReference>
<dbReference type="AlphaFoldDB" id="A0A0F3ITS5"/>
<feature type="domain" description="Methyl-accepting transducer" evidence="4">
    <location>
        <begin position="87"/>
        <end position="256"/>
    </location>
</feature>
<comment type="caution">
    <text evidence="5">The sequence shown here is derived from an EMBL/GenBank/DDBJ whole genome shotgun (WGS) entry which is preliminary data.</text>
</comment>
<dbReference type="SUPFAM" id="SSF58104">
    <property type="entry name" value="Methyl-accepting chemotaxis protein (MCP) signaling domain"/>
    <property type="match status" value="1"/>
</dbReference>
<dbReference type="Proteomes" id="UP000033774">
    <property type="component" value="Unassembled WGS sequence"/>
</dbReference>
<accession>A0A0F3ITS5</accession>
<protein>
    <recommendedName>
        <fullName evidence="4">Methyl-accepting transducer domain-containing protein</fullName>
    </recommendedName>
</protein>
<dbReference type="Pfam" id="PF00015">
    <property type="entry name" value="MCPsignal"/>
    <property type="match status" value="1"/>
</dbReference>
<gene>
    <name evidence="5" type="ORF">VZ95_07240</name>
</gene>
<proteinExistence type="predicted"/>
<feature type="region of interest" description="Disordered" evidence="3">
    <location>
        <begin position="298"/>
        <end position="321"/>
    </location>
</feature>
<name>A0A0F3ITS5_9PROT</name>
<feature type="compositionally biased region" description="Pro residues" evidence="3">
    <location>
        <begin position="300"/>
        <end position="314"/>
    </location>
</feature>
<evidence type="ECO:0000313" key="6">
    <source>
        <dbReference type="Proteomes" id="UP000033774"/>
    </source>
</evidence>
<dbReference type="GO" id="GO:0007165">
    <property type="term" value="P:signal transduction"/>
    <property type="evidence" value="ECO:0007669"/>
    <property type="project" value="UniProtKB-KW"/>
</dbReference>
<dbReference type="Gene3D" id="1.10.287.950">
    <property type="entry name" value="Methyl-accepting chemotaxis protein"/>
    <property type="match status" value="1"/>
</dbReference>
<keyword evidence="6" id="KW-1185">Reference proteome</keyword>
<dbReference type="GO" id="GO:0016020">
    <property type="term" value="C:membrane"/>
    <property type="evidence" value="ECO:0007669"/>
    <property type="project" value="InterPro"/>
</dbReference>
<reference evidence="5 6" key="1">
    <citation type="submission" date="2015-03" db="EMBL/GenBank/DDBJ databases">
        <title>Draft genome sequence of Elstera litoralis.</title>
        <authorList>
            <person name="Rahalkar M.C."/>
            <person name="Dhakephalkar P.K."/>
            <person name="Pore S.D."/>
            <person name="Arora P."/>
            <person name="Kapse N.G."/>
            <person name="Pandit P.S."/>
        </authorList>
    </citation>
    <scope>NUCLEOTIDE SEQUENCE [LARGE SCALE GENOMIC DNA]</scope>
    <source>
        <strain evidence="5 6">Dia-1</strain>
    </source>
</reference>
<organism evidence="5 6">
    <name type="scientific">Elstera litoralis</name>
    <dbReference type="NCBI Taxonomy" id="552518"/>
    <lineage>
        <taxon>Bacteria</taxon>
        <taxon>Pseudomonadati</taxon>
        <taxon>Pseudomonadota</taxon>
        <taxon>Alphaproteobacteria</taxon>
        <taxon>Rhodospirillales</taxon>
        <taxon>Rhodospirillaceae</taxon>
        <taxon>Elstera</taxon>
    </lineage>
</organism>
<sequence>MPLAQAMKALARRERFVQLPYTAEDTPLGGIAQAALDLREAVTDADALAAERRAEGNQQAIRGQAREVLTGTFEDGAETLISHMGDATQALRSTAATLLTYAEAAEARSATGARTAGAVSEQIRAMAAAADRLAGLIEGIRHRADESRAVTVASVTTVKSTDASIAALTEATARIGAIADLISSIAQQTQMLALNASIEAARAGDAGRGFAVVATEVKALSAQISAATADIRVDIAQMSGAVTDAVAAIVEIGQAIGGLDRLAGGFAEAAIEGEMAAAEIGRNALMASKASACWSRISGPPLPPRPTQSPPPINWPMLRPI</sequence>
<dbReference type="PROSITE" id="PS50111">
    <property type="entry name" value="CHEMOTAXIS_TRANSDUC_2"/>
    <property type="match status" value="1"/>
</dbReference>
<evidence type="ECO:0000256" key="2">
    <source>
        <dbReference type="PROSITE-ProRule" id="PRU00284"/>
    </source>
</evidence>
<dbReference type="EMBL" id="LAJY01000156">
    <property type="protein sequence ID" value="KJV10091.1"/>
    <property type="molecule type" value="Genomic_DNA"/>
</dbReference>
<dbReference type="PANTHER" id="PTHR32089:SF112">
    <property type="entry name" value="LYSOZYME-LIKE PROTEIN-RELATED"/>
    <property type="match status" value="1"/>
</dbReference>
<evidence type="ECO:0000259" key="4">
    <source>
        <dbReference type="PROSITE" id="PS50111"/>
    </source>
</evidence>
<evidence type="ECO:0000313" key="5">
    <source>
        <dbReference type="EMBL" id="KJV10091.1"/>
    </source>
</evidence>
<dbReference type="PANTHER" id="PTHR32089">
    <property type="entry name" value="METHYL-ACCEPTING CHEMOTAXIS PROTEIN MCPB"/>
    <property type="match status" value="1"/>
</dbReference>
<dbReference type="SMART" id="SM00283">
    <property type="entry name" value="MA"/>
    <property type="match status" value="1"/>
</dbReference>
<evidence type="ECO:0000256" key="3">
    <source>
        <dbReference type="SAM" id="MobiDB-lite"/>
    </source>
</evidence>
<evidence type="ECO:0000256" key="1">
    <source>
        <dbReference type="ARBA" id="ARBA00023224"/>
    </source>
</evidence>